<feature type="region of interest" description="Disordered" evidence="1">
    <location>
        <begin position="272"/>
        <end position="297"/>
    </location>
</feature>
<dbReference type="EMBL" id="KY555069">
    <property type="protein sequence ID" value="ASD49212.1"/>
    <property type="molecule type" value="Genomic_DNA"/>
</dbReference>
<dbReference type="AlphaFoldDB" id="A0A1Z3MN41"/>
<reference evidence="2" key="1">
    <citation type="submission" date="2017-01" db="EMBL/GenBank/DDBJ databases">
        <title>Plasmid composition in Aeromonas salmonicida subsp. salmonicida 01-B526 unravels unsuspected type three secretion system loss patterns.</title>
        <authorList>
            <person name="Tanaka K.H."/>
            <person name="Vincent A.T."/>
            <person name="Emond-Rheault J.-G."/>
            <person name="Adamczuk M."/>
            <person name="Frenette M."/>
            <person name="Charette S.J."/>
        </authorList>
    </citation>
    <scope>NUCLEOTIDE SEQUENCE</scope>
    <source>
        <strain evidence="2">01-B526</strain>
        <plasmid evidence="2">pAsa5</plasmid>
    </source>
</reference>
<geneLocation type="plasmid" evidence="2">
    <name>pAsa5</name>
</geneLocation>
<gene>
    <name evidence="2" type="primary">repA</name>
</gene>
<name>A0A1Z3MN41_AERSS</name>
<evidence type="ECO:0000256" key="1">
    <source>
        <dbReference type="SAM" id="MobiDB-lite"/>
    </source>
</evidence>
<protein>
    <submittedName>
        <fullName evidence="2">Plasmid replication protein repA</fullName>
    </submittedName>
</protein>
<keyword evidence="2" id="KW-0614">Plasmid</keyword>
<sequence length="348" mass="40043">MPHLDLQAFKQPSQEGISCAADTNLPKDAAFMWGRAHYPHPGKWLGSGNRCGHKPSSPAWHLFKAPETKKPLPYFIQELIERVRHYYAQPTLLPTLANLSGKVNKLSGKPRQNRSEAREAECLVLEALLSRTDFASLRVGTPLPDGRFIHRTMVEIATIAGMVEDAIDKETKQLVNRPTQRFWRAIRRLKIGGAIDIHKQYETLEDGTIRARPGIKTVNMHFLVALGRISYEKLKAFRTHCSKALKLDSDSHKQQFPDRHDPEIANRRLREQQREKGIKTNPPSSTDKSPVIHDRDKRKELQRQYSQAQLEFATNLYGQYPGRPETWYSEQLRRAFPSLDDWIARNNR</sequence>
<accession>A0A1Z3MN41</accession>
<proteinExistence type="predicted"/>
<organism evidence="2">
    <name type="scientific">Aeromonas salmonicida subsp. salmonicida</name>
    <dbReference type="NCBI Taxonomy" id="29491"/>
    <lineage>
        <taxon>Bacteria</taxon>
        <taxon>Pseudomonadati</taxon>
        <taxon>Pseudomonadota</taxon>
        <taxon>Gammaproteobacteria</taxon>
        <taxon>Aeromonadales</taxon>
        <taxon>Aeromonadaceae</taxon>
        <taxon>Aeromonas</taxon>
    </lineage>
</organism>
<evidence type="ECO:0000313" key="2">
    <source>
        <dbReference type="EMBL" id="ASD49212.1"/>
    </source>
</evidence>
<dbReference type="RefSeq" id="WP_227534478.1">
    <property type="nucleotide sequence ID" value="NZ_CP038103.1"/>
</dbReference>